<feature type="transmembrane region" description="Helical" evidence="1">
    <location>
        <begin position="71"/>
        <end position="92"/>
    </location>
</feature>
<keyword evidence="1" id="KW-0812">Transmembrane</keyword>
<organism evidence="2 3">
    <name type="scientific">Paraglomus occultum</name>
    <dbReference type="NCBI Taxonomy" id="144539"/>
    <lineage>
        <taxon>Eukaryota</taxon>
        <taxon>Fungi</taxon>
        <taxon>Fungi incertae sedis</taxon>
        <taxon>Mucoromycota</taxon>
        <taxon>Glomeromycotina</taxon>
        <taxon>Glomeromycetes</taxon>
        <taxon>Paraglomerales</taxon>
        <taxon>Paraglomeraceae</taxon>
        <taxon>Paraglomus</taxon>
    </lineage>
</organism>
<proteinExistence type="predicted"/>
<keyword evidence="1" id="KW-0472">Membrane</keyword>
<evidence type="ECO:0000313" key="3">
    <source>
        <dbReference type="Proteomes" id="UP000789572"/>
    </source>
</evidence>
<protein>
    <submittedName>
        <fullName evidence="2">4298_t:CDS:1</fullName>
    </submittedName>
</protein>
<keyword evidence="3" id="KW-1185">Reference proteome</keyword>
<sequence>MSKLPGYLPLPTHASTDIPERYTDHPFRAIPSFGPSDAVVFLEELDGSSPPETPLNGYFLYKEERRSTKTAVRLMLASILLLVFGLLLWKLVHCQSSDMSVDYEK</sequence>
<dbReference type="EMBL" id="CAJVPJ010000592">
    <property type="protein sequence ID" value="CAG8540726.1"/>
    <property type="molecule type" value="Genomic_DNA"/>
</dbReference>
<dbReference type="Proteomes" id="UP000789572">
    <property type="component" value="Unassembled WGS sequence"/>
</dbReference>
<reference evidence="2" key="1">
    <citation type="submission" date="2021-06" db="EMBL/GenBank/DDBJ databases">
        <authorList>
            <person name="Kallberg Y."/>
            <person name="Tangrot J."/>
            <person name="Rosling A."/>
        </authorList>
    </citation>
    <scope>NUCLEOTIDE SEQUENCE</scope>
    <source>
        <strain evidence="2">IA702</strain>
    </source>
</reference>
<comment type="caution">
    <text evidence="2">The sequence shown here is derived from an EMBL/GenBank/DDBJ whole genome shotgun (WGS) entry which is preliminary data.</text>
</comment>
<dbReference type="OrthoDB" id="10347801at2759"/>
<evidence type="ECO:0000256" key="1">
    <source>
        <dbReference type="SAM" id="Phobius"/>
    </source>
</evidence>
<gene>
    <name evidence="2" type="ORF">POCULU_LOCUS4521</name>
</gene>
<accession>A0A9N9AT49</accession>
<dbReference type="AlphaFoldDB" id="A0A9N9AT49"/>
<keyword evidence="1" id="KW-1133">Transmembrane helix</keyword>
<evidence type="ECO:0000313" key="2">
    <source>
        <dbReference type="EMBL" id="CAG8540726.1"/>
    </source>
</evidence>
<name>A0A9N9AT49_9GLOM</name>